<feature type="region of interest" description="Disordered" evidence="1">
    <location>
        <begin position="1"/>
        <end position="161"/>
    </location>
</feature>
<proteinExistence type="predicted"/>
<feature type="compositionally biased region" description="Basic and acidic residues" evidence="1">
    <location>
        <begin position="90"/>
        <end position="107"/>
    </location>
</feature>
<reference evidence="2" key="1">
    <citation type="submission" date="2019-06" db="EMBL/GenBank/DDBJ databases">
        <authorList>
            <person name="Zheng W."/>
        </authorList>
    </citation>
    <scope>NUCLEOTIDE SEQUENCE</scope>
    <source>
        <strain evidence="2">QDHG01</strain>
    </source>
</reference>
<feature type="compositionally biased region" description="Polar residues" evidence="1">
    <location>
        <begin position="307"/>
        <end position="316"/>
    </location>
</feature>
<feature type="compositionally biased region" description="Polar residues" evidence="1">
    <location>
        <begin position="42"/>
        <end position="73"/>
    </location>
</feature>
<keyword evidence="3" id="KW-1185">Reference proteome</keyword>
<accession>A0A8J8NU21</accession>
<feature type="compositionally biased region" description="Basic and acidic residues" evidence="1">
    <location>
        <begin position="199"/>
        <end position="261"/>
    </location>
</feature>
<organism evidence="2 3">
    <name type="scientific">Halteria grandinella</name>
    <dbReference type="NCBI Taxonomy" id="5974"/>
    <lineage>
        <taxon>Eukaryota</taxon>
        <taxon>Sar</taxon>
        <taxon>Alveolata</taxon>
        <taxon>Ciliophora</taxon>
        <taxon>Intramacronucleata</taxon>
        <taxon>Spirotrichea</taxon>
        <taxon>Stichotrichia</taxon>
        <taxon>Sporadotrichida</taxon>
        <taxon>Halteriidae</taxon>
        <taxon>Halteria</taxon>
    </lineage>
</organism>
<evidence type="ECO:0000256" key="1">
    <source>
        <dbReference type="SAM" id="MobiDB-lite"/>
    </source>
</evidence>
<protein>
    <submittedName>
        <fullName evidence="2">Uncharacterized protein</fullName>
    </submittedName>
</protein>
<dbReference type="EMBL" id="RRYP01007952">
    <property type="protein sequence ID" value="TNV80126.1"/>
    <property type="molecule type" value="Genomic_DNA"/>
</dbReference>
<gene>
    <name evidence="2" type="ORF">FGO68_gene9975</name>
</gene>
<dbReference type="OrthoDB" id="313312at2759"/>
<sequence>MHRPNKKRPHKVIVDDDEDESKPQEKPVSPVKETLQAPIETANASAVSHTAHIDTNPSSAIPSAIKPNSSSPAKKQEEKKEVPQSAALDTKPKETIKASTKPEEKKKSPLKKRKASKSPPSSSGSSSSNSSSSGSSAFSSSNSSSSSSNNNSLSSRGKRLKKAMKIKHLLALKEKLLKEKQNRQVLMQPEEKIRYLREVAEKQKETDKRRKREKEERDRIERIKKEREDKIRKEKQTEVQRERDIKQKSKEEEVQKKRELVKAQIMKTMEPKPVIPKKTLSLKKSAPKPAGKPKLHSKEERKIAPKAQQSKPSSGANKDHVLYEFLVRWNYALPSPWPPVDYDYSQRLKERNLRKVDIARFKHEADVDAEGRLKVFEVEHYQGIFKDAKGKTYDLRPKDTCPSYSNFAKKDKLELQTLLMKAYEQQLQDLFDLNKRSGQYDRIYEVDLIKNLKRKIKKLSRHVPAQHLLYQEPISSFTSVFIKEGDDNKEEV</sequence>
<evidence type="ECO:0000313" key="3">
    <source>
        <dbReference type="Proteomes" id="UP000785679"/>
    </source>
</evidence>
<feature type="compositionally biased region" description="Basic residues" evidence="1">
    <location>
        <begin position="1"/>
        <end position="11"/>
    </location>
</feature>
<comment type="caution">
    <text evidence="2">The sequence shown here is derived from an EMBL/GenBank/DDBJ whole genome shotgun (WGS) entry which is preliminary data.</text>
</comment>
<feature type="region of interest" description="Disordered" evidence="1">
    <location>
        <begin position="199"/>
        <end position="316"/>
    </location>
</feature>
<evidence type="ECO:0000313" key="2">
    <source>
        <dbReference type="EMBL" id="TNV80126.1"/>
    </source>
</evidence>
<feature type="compositionally biased region" description="Low complexity" evidence="1">
    <location>
        <begin position="117"/>
        <end position="155"/>
    </location>
</feature>
<dbReference type="AlphaFoldDB" id="A0A8J8NU21"/>
<dbReference type="Proteomes" id="UP000785679">
    <property type="component" value="Unassembled WGS sequence"/>
</dbReference>
<name>A0A8J8NU21_HALGN</name>